<comment type="caution">
    <text evidence="1">The sequence shown here is derived from an EMBL/GenBank/DDBJ whole genome shotgun (WGS) entry which is preliminary data.</text>
</comment>
<dbReference type="Proteomes" id="UP000241769">
    <property type="component" value="Unassembled WGS sequence"/>
</dbReference>
<gene>
    <name evidence="1" type="ORF">PROFUN_02720</name>
</gene>
<reference evidence="1 2" key="1">
    <citation type="journal article" date="2018" name="Genome Biol. Evol.">
        <title>Multiple Roots of Fruiting Body Formation in Amoebozoa.</title>
        <authorList>
            <person name="Hillmann F."/>
            <person name="Forbes G."/>
            <person name="Novohradska S."/>
            <person name="Ferling I."/>
            <person name="Riege K."/>
            <person name="Groth M."/>
            <person name="Westermann M."/>
            <person name="Marz M."/>
            <person name="Spaller T."/>
            <person name="Winckler T."/>
            <person name="Schaap P."/>
            <person name="Glockner G."/>
        </authorList>
    </citation>
    <scope>NUCLEOTIDE SEQUENCE [LARGE SCALE GENOMIC DNA]</scope>
    <source>
        <strain evidence="1 2">Jena</strain>
    </source>
</reference>
<name>A0A2P6NVJ5_9EUKA</name>
<dbReference type="EMBL" id="MDYQ01000016">
    <property type="protein sequence ID" value="PRP87983.1"/>
    <property type="molecule type" value="Genomic_DNA"/>
</dbReference>
<evidence type="ECO:0000313" key="2">
    <source>
        <dbReference type="Proteomes" id="UP000241769"/>
    </source>
</evidence>
<evidence type="ECO:0000313" key="1">
    <source>
        <dbReference type="EMBL" id="PRP87983.1"/>
    </source>
</evidence>
<dbReference type="InParanoid" id="A0A2P6NVJ5"/>
<sequence length="91" mass="10248">MHTVQNLRRTGLTSVSNYQTLACGEQVHLISGKEVKNILSSRSEPLSLKVKAFTRSRVSLIFDVGYETHEGSKGRETIVTRPFHFARSKQT</sequence>
<organism evidence="1 2">
    <name type="scientific">Planoprotostelium fungivorum</name>
    <dbReference type="NCBI Taxonomy" id="1890364"/>
    <lineage>
        <taxon>Eukaryota</taxon>
        <taxon>Amoebozoa</taxon>
        <taxon>Evosea</taxon>
        <taxon>Variosea</taxon>
        <taxon>Cavosteliida</taxon>
        <taxon>Cavosteliaceae</taxon>
        <taxon>Planoprotostelium</taxon>
    </lineage>
</organism>
<protein>
    <submittedName>
        <fullName evidence="1">Uncharacterized protein</fullName>
    </submittedName>
</protein>
<dbReference type="AlphaFoldDB" id="A0A2P6NVJ5"/>
<keyword evidence="2" id="KW-1185">Reference proteome</keyword>
<proteinExistence type="predicted"/>
<accession>A0A2P6NVJ5</accession>